<dbReference type="Proteomes" id="UP000030762">
    <property type="component" value="Unassembled WGS sequence"/>
</dbReference>
<dbReference type="VEuPathDB" id="FungiDB:SDRG_11222"/>
<proteinExistence type="predicted"/>
<dbReference type="RefSeq" id="XP_008615474.1">
    <property type="nucleotide sequence ID" value="XM_008617252.1"/>
</dbReference>
<dbReference type="AlphaFoldDB" id="T0QBX8"/>
<gene>
    <name evidence="1" type="ORF">SDRG_11222</name>
</gene>
<dbReference type="EMBL" id="JH767171">
    <property type="protein sequence ID" value="EQC31035.1"/>
    <property type="molecule type" value="Genomic_DNA"/>
</dbReference>
<dbReference type="OrthoDB" id="77906at2759"/>
<protein>
    <submittedName>
        <fullName evidence="1">Uncharacterized protein</fullName>
    </submittedName>
</protein>
<dbReference type="GeneID" id="19951949"/>
<evidence type="ECO:0000313" key="1">
    <source>
        <dbReference type="EMBL" id="EQC31035.1"/>
    </source>
</evidence>
<dbReference type="PANTHER" id="PTHR33099:SF7">
    <property type="entry name" value="MYND-TYPE DOMAIN-CONTAINING PROTEIN"/>
    <property type="match status" value="1"/>
</dbReference>
<dbReference type="InParanoid" id="T0QBX8"/>
<reference evidence="1 2" key="1">
    <citation type="submission" date="2012-04" db="EMBL/GenBank/DDBJ databases">
        <title>The Genome Sequence of Saprolegnia declina VS20.</title>
        <authorList>
            <consortium name="The Broad Institute Genome Sequencing Platform"/>
            <person name="Russ C."/>
            <person name="Nusbaum C."/>
            <person name="Tyler B."/>
            <person name="van West P."/>
            <person name="Dieguez-Uribeondo J."/>
            <person name="de Bruijn I."/>
            <person name="Tripathy S."/>
            <person name="Jiang R."/>
            <person name="Young S.K."/>
            <person name="Zeng Q."/>
            <person name="Gargeya S."/>
            <person name="Fitzgerald M."/>
            <person name="Haas B."/>
            <person name="Abouelleil A."/>
            <person name="Alvarado L."/>
            <person name="Arachchi H.M."/>
            <person name="Berlin A."/>
            <person name="Chapman S.B."/>
            <person name="Goldberg J."/>
            <person name="Griggs A."/>
            <person name="Gujja S."/>
            <person name="Hansen M."/>
            <person name="Howarth C."/>
            <person name="Imamovic A."/>
            <person name="Larimer J."/>
            <person name="McCowen C."/>
            <person name="Montmayeur A."/>
            <person name="Murphy C."/>
            <person name="Neiman D."/>
            <person name="Pearson M."/>
            <person name="Priest M."/>
            <person name="Roberts A."/>
            <person name="Saif S."/>
            <person name="Shea T."/>
            <person name="Sisk P."/>
            <person name="Sykes S."/>
            <person name="Wortman J."/>
            <person name="Nusbaum C."/>
            <person name="Birren B."/>
        </authorList>
    </citation>
    <scope>NUCLEOTIDE SEQUENCE [LARGE SCALE GENOMIC DNA]</scope>
    <source>
        <strain evidence="1 2">VS20</strain>
    </source>
</reference>
<keyword evidence="2" id="KW-1185">Reference proteome</keyword>
<name>T0QBX8_SAPDV</name>
<dbReference type="PANTHER" id="PTHR33099">
    <property type="entry name" value="FE2OG DIOXYGENASE DOMAIN-CONTAINING PROTEIN"/>
    <property type="match status" value="1"/>
</dbReference>
<accession>T0QBX8</accession>
<sequence>MATARIDVVAGFNRAVEAIGDGGRHCFTAEYDDSVDPMLRVRGVNQRLTWPFSARQAKQLFALYKKSPACMIPALDLTIKNDVAWDELLEDDIFPRIEEELVPEGPFEAVLSHLHIDSNGTTAKLLPTNRAKGSFGTLCVVLLSEHVGGDIHVTHGRHTQEVYTGDELYASFVAFYNATTLTVSPMDHGRRVMLVYDLVYMEDHASRDAPPSLSAVTTSLASLATIPRQYYANLAYRCTHQYMLLDFEMLLGVDLAFVQAVADTDVYDIAFVGARKKPYHGDLTTMSEEELERDRAIAEDPNALMRVTTSDFYPGCNTPPVVKACLRARPLGPVVGAIYSESLHIVVWPKQHRVRILGWAKAIEHLKLLVKQSTSDLLGYASTDAFALATIEMLGINDRKDDPKNVDVPTPLDVLPLLTDLDNLDVTATFIADFMDLSAGIESTAAFVRASLTRFGWEPLQPSMVAFMARASSEWRGLADVFRLLVNLAGYVFTHPDAIELPICDSYKAPWSLELIKTCWHTLVEGMAALDDLPPSVDVLTVLEPLGCQDLLTNAIVVQAYLEQTTTSPVHGAFLRGKLPPSLLRCVDSYLYPTSLLDVVRAKPIIFHPVNLVAPTIHALLQRRDIAPTISLRAYMQLAWRGYLATSPRRIYMLPLAGILSCAANEVKLSRLLHGAYERHGVVLAPALADYLALAPLVREADADAMCAAVMLTVEAMSSQQAQDRFYIVNGAMAVFGCLRRPAAMAEAVASIVRQFYHPPASLEAVRLIWYTLFKQVHASFPDEVDVLKRLVTMCLPPLRAHLASTPAPVAPNFANPFLFVPCSCTQCSEIQAFLRDGSASDFEATYVQPCAKFTAYAASMASNPRVDIQIFGDNTVAIEKAGHREVADRKMDEASVAHLEAVAARLGLTKPSS</sequence>
<evidence type="ECO:0000313" key="2">
    <source>
        <dbReference type="Proteomes" id="UP000030762"/>
    </source>
</evidence>
<organism evidence="1 2">
    <name type="scientific">Saprolegnia diclina (strain VS20)</name>
    <dbReference type="NCBI Taxonomy" id="1156394"/>
    <lineage>
        <taxon>Eukaryota</taxon>
        <taxon>Sar</taxon>
        <taxon>Stramenopiles</taxon>
        <taxon>Oomycota</taxon>
        <taxon>Saprolegniomycetes</taxon>
        <taxon>Saprolegniales</taxon>
        <taxon>Saprolegniaceae</taxon>
        <taxon>Saprolegnia</taxon>
    </lineage>
</organism>